<evidence type="ECO:0000256" key="3">
    <source>
        <dbReference type="ARBA" id="ARBA00013236"/>
    </source>
</evidence>
<comment type="function">
    <text evidence="9">Catalyzes the first step in the biosynthesis of NAD from nicotinic acid, the ATP-dependent synthesis of beta-nicotinate D-ribonucleotide from nicotinate and 5-phospho-D-ribose 1-phosphate.</text>
</comment>
<dbReference type="FunFam" id="3.20.20.70:FF:000076">
    <property type="entry name" value="Nicotinate phosphoribosyltransferase"/>
    <property type="match status" value="1"/>
</dbReference>
<evidence type="ECO:0000259" key="12">
    <source>
        <dbReference type="Pfam" id="PF17956"/>
    </source>
</evidence>
<evidence type="ECO:0000256" key="9">
    <source>
        <dbReference type="RuleBase" id="RU365100"/>
    </source>
</evidence>
<dbReference type="NCBIfam" id="NF009131">
    <property type="entry name" value="PRK12484.1"/>
    <property type="match status" value="1"/>
</dbReference>
<dbReference type="SUPFAM" id="SSF54675">
    <property type="entry name" value="Nicotinate/Quinolinate PRTase N-terminal domain-like"/>
    <property type="match status" value="1"/>
</dbReference>
<evidence type="ECO:0000256" key="1">
    <source>
        <dbReference type="ARBA" id="ARBA00004952"/>
    </source>
</evidence>
<dbReference type="Pfam" id="PF17767">
    <property type="entry name" value="NAPRTase_N"/>
    <property type="match status" value="1"/>
</dbReference>
<accession>A0A0W0T852</accession>
<keyword evidence="6 9" id="KW-0662">Pyridine nucleotide biosynthesis</keyword>
<evidence type="ECO:0000256" key="2">
    <source>
        <dbReference type="ARBA" id="ARBA00010897"/>
    </source>
</evidence>
<feature type="domain" description="Nicotinate phosphoribosyltransferase C-terminal" evidence="12">
    <location>
        <begin position="352"/>
        <end position="455"/>
    </location>
</feature>
<evidence type="ECO:0000259" key="10">
    <source>
        <dbReference type="Pfam" id="PF04095"/>
    </source>
</evidence>
<gene>
    <name evidence="13" type="ORF">Ldro_0627</name>
</gene>
<protein>
    <recommendedName>
        <fullName evidence="3 9">Nicotinate phosphoribosyltransferase</fullName>
        <ecNumber evidence="3 9">6.3.4.21</ecNumber>
    </recommendedName>
</protein>
<dbReference type="GO" id="GO:0004516">
    <property type="term" value="F:nicotinate phosphoribosyltransferase activity"/>
    <property type="evidence" value="ECO:0007669"/>
    <property type="project" value="UniProtKB-UniRule"/>
</dbReference>
<dbReference type="PATRIC" id="fig|1212489.4.peg.652"/>
<comment type="caution">
    <text evidence="13">The sequence shown here is derived from an EMBL/GenBank/DDBJ whole genome shotgun (WGS) entry which is preliminary data.</text>
</comment>
<dbReference type="Pfam" id="PF17956">
    <property type="entry name" value="NAPRTase_C"/>
    <property type="match status" value="1"/>
</dbReference>
<dbReference type="InterPro" id="IPR007229">
    <property type="entry name" value="Nic_PRibTrfase-Fam"/>
</dbReference>
<keyword evidence="4" id="KW-0597">Phosphoprotein</keyword>
<organism evidence="13 14">
    <name type="scientific">Legionella drozanskii LLAP-1</name>
    <dbReference type="NCBI Taxonomy" id="1212489"/>
    <lineage>
        <taxon>Bacteria</taxon>
        <taxon>Pseudomonadati</taxon>
        <taxon>Pseudomonadota</taxon>
        <taxon>Gammaproteobacteria</taxon>
        <taxon>Legionellales</taxon>
        <taxon>Legionellaceae</taxon>
        <taxon>Legionella</taxon>
    </lineage>
</organism>
<evidence type="ECO:0000313" key="14">
    <source>
        <dbReference type="Proteomes" id="UP000054736"/>
    </source>
</evidence>
<reference evidence="13 14" key="1">
    <citation type="submission" date="2015-11" db="EMBL/GenBank/DDBJ databases">
        <title>Genomic analysis of 38 Legionella species identifies large and diverse effector repertoires.</title>
        <authorList>
            <person name="Burstein D."/>
            <person name="Amaro F."/>
            <person name="Zusman T."/>
            <person name="Lifshitz Z."/>
            <person name="Cohen O."/>
            <person name="Gilbert J.A."/>
            <person name="Pupko T."/>
            <person name="Shuman H.A."/>
            <person name="Segal G."/>
        </authorList>
    </citation>
    <scope>NUCLEOTIDE SEQUENCE [LARGE SCALE GENOMIC DNA]</scope>
    <source>
        <strain evidence="13 14">ATCC 700990</strain>
    </source>
</reference>
<dbReference type="CDD" id="cd01570">
    <property type="entry name" value="NAPRTase_A"/>
    <property type="match status" value="1"/>
</dbReference>
<dbReference type="RefSeq" id="WP_058494982.1">
    <property type="nucleotide sequence ID" value="NZ_CAAAIU010000009.1"/>
</dbReference>
<dbReference type="Proteomes" id="UP000054736">
    <property type="component" value="Unassembled WGS sequence"/>
</dbReference>
<keyword evidence="5 9" id="KW-0436">Ligase</keyword>
<dbReference type="UniPathway" id="UPA00253">
    <property type="reaction ID" value="UER00457"/>
</dbReference>
<proteinExistence type="inferred from homology"/>
<dbReference type="InterPro" id="IPR041619">
    <property type="entry name" value="NAPRTase_C"/>
</dbReference>
<dbReference type="Gene3D" id="3.20.140.10">
    <property type="entry name" value="nicotinate phosphoribosyltransferase"/>
    <property type="match status" value="1"/>
</dbReference>
<comment type="similarity">
    <text evidence="2 9">Belongs to the NAPRTase family.</text>
</comment>
<comment type="PTM">
    <text evidence="9">Transiently phosphorylated on a His residue during the reaction cycle. Phosphorylation strongly increases the affinity for substrates and increases the rate of nicotinate D-ribonucleotide production. Dephosphorylation regenerates the low-affinity form of the enzyme, leading to product release.</text>
</comment>
<dbReference type="OrthoDB" id="9771406at2"/>
<dbReference type="GO" id="GO:0034355">
    <property type="term" value="P:NAD+ biosynthetic process via the salvage pathway"/>
    <property type="evidence" value="ECO:0007669"/>
    <property type="project" value="TreeGrafter"/>
</dbReference>
<name>A0A0W0T852_9GAMM</name>
<dbReference type="NCBIfam" id="TIGR01513">
    <property type="entry name" value="NAPRTase_put"/>
    <property type="match status" value="1"/>
</dbReference>
<keyword evidence="14" id="KW-1185">Reference proteome</keyword>
<dbReference type="Gene3D" id="3.20.20.70">
    <property type="entry name" value="Aldolase class I"/>
    <property type="match status" value="1"/>
</dbReference>
<dbReference type="InterPro" id="IPR040727">
    <property type="entry name" value="NAPRTase_N"/>
</dbReference>
<dbReference type="PIRSF" id="PIRSF000484">
    <property type="entry name" value="NAPRT"/>
    <property type="match status" value="1"/>
</dbReference>
<evidence type="ECO:0000256" key="6">
    <source>
        <dbReference type="ARBA" id="ARBA00022642"/>
    </source>
</evidence>
<sequence>MINYTATYTDKYQLTMAQVYFLKKQNNHLATFDYFFRKLPFEGGYAIFAGLEELLKILENYSFSKEDIVYLHSQGFHSDFLNYLESFQFKGTVYAANEGDLIFPTCPVVSVEANIIEAQLIETILLNVLNFQTLIATKASRIRQVAGSRELVDFGLRRAQGPAGYCASRAAIIGGFNSTSNVCAGRDYQIPIAGTMAHSFVQSYEDEFLAFRDFAECWPDHCVLLVDTYDSLHSGIPNAIKIAQEMAARGKKLKGIRLDSGDLAYLSKKARQMLDAAGLKEVKIIASNQLSEDVVKSLLEQEAPIDIFGVGTNLVIGAPDAALDGVYKLAAANNKPCIKLSETLSKITLPFKKQTYRVLDAEGRFFGADVITLVDEEAIEMMHHPFEESKSLSLKNYKKEPLLHKVMEEGKRLSAVKTLAEIAEYSQQRLAKLAIEYKRLINPHTYKVGLSSKLKMQRDSMIKKMRG</sequence>
<dbReference type="NCBIfam" id="NF006695">
    <property type="entry name" value="PRK09243.1-2"/>
    <property type="match status" value="1"/>
</dbReference>
<dbReference type="STRING" id="1212489.Ldro_0627"/>
<dbReference type="InterPro" id="IPR041525">
    <property type="entry name" value="N/Namide_PRibTrfase"/>
</dbReference>
<evidence type="ECO:0000256" key="8">
    <source>
        <dbReference type="ARBA" id="ARBA00048668"/>
    </source>
</evidence>
<dbReference type="EMBL" id="LNXY01000006">
    <property type="protein sequence ID" value="KTC91793.1"/>
    <property type="molecule type" value="Genomic_DNA"/>
</dbReference>
<evidence type="ECO:0000256" key="4">
    <source>
        <dbReference type="ARBA" id="ARBA00022553"/>
    </source>
</evidence>
<dbReference type="GO" id="GO:0047280">
    <property type="term" value="F:nicotinamide phosphoribosyltransferase activity"/>
    <property type="evidence" value="ECO:0007669"/>
    <property type="project" value="UniProtKB-ARBA"/>
</dbReference>
<evidence type="ECO:0000259" key="11">
    <source>
        <dbReference type="Pfam" id="PF17767"/>
    </source>
</evidence>
<feature type="domain" description="Nicotinate phosphoribosyltransferase N-terminal" evidence="11">
    <location>
        <begin position="9"/>
        <end position="130"/>
    </location>
</feature>
<dbReference type="PANTHER" id="PTHR11098">
    <property type="entry name" value="NICOTINATE PHOSPHORIBOSYLTRANSFERASE"/>
    <property type="match status" value="1"/>
</dbReference>
<dbReference type="GO" id="GO:0005829">
    <property type="term" value="C:cytosol"/>
    <property type="evidence" value="ECO:0007669"/>
    <property type="project" value="TreeGrafter"/>
</dbReference>
<dbReference type="InterPro" id="IPR036068">
    <property type="entry name" value="Nicotinate_pribotase-like_C"/>
</dbReference>
<comment type="catalytic activity">
    <reaction evidence="8 9">
        <text>5-phospho-alpha-D-ribose 1-diphosphate + nicotinate + ATP + H2O = nicotinate beta-D-ribonucleotide + ADP + phosphate + diphosphate</text>
        <dbReference type="Rhea" id="RHEA:36163"/>
        <dbReference type="ChEBI" id="CHEBI:15377"/>
        <dbReference type="ChEBI" id="CHEBI:30616"/>
        <dbReference type="ChEBI" id="CHEBI:32544"/>
        <dbReference type="ChEBI" id="CHEBI:33019"/>
        <dbReference type="ChEBI" id="CHEBI:43474"/>
        <dbReference type="ChEBI" id="CHEBI:57502"/>
        <dbReference type="ChEBI" id="CHEBI:58017"/>
        <dbReference type="ChEBI" id="CHEBI:456216"/>
        <dbReference type="EC" id="6.3.4.21"/>
    </reaction>
</comment>
<evidence type="ECO:0000313" key="13">
    <source>
        <dbReference type="EMBL" id="KTC91793.1"/>
    </source>
</evidence>
<comment type="pathway">
    <text evidence="1 9">Cofactor biosynthesis; NAD(+) biosynthesis; nicotinate D-ribonucleotide from nicotinate: step 1/1.</text>
</comment>
<keyword evidence="13" id="KW-0328">Glycosyltransferase</keyword>
<keyword evidence="7 9" id="KW-0808">Transferase</keyword>
<evidence type="ECO:0000256" key="7">
    <source>
        <dbReference type="ARBA" id="ARBA00022679"/>
    </source>
</evidence>
<dbReference type="PANTHER" id="PTHR11098:SF1">
    <property type="entry name" value="NICOTINATE PHOSPHORIBOSYLTRANSFERASE"/>
    <property type="match status" value="1"/>
</dbReference>
<evidence type="ECO:0000256" key="5">
    <source>
        <dbReference type="ARBA" id="ARBA00022598"/>
    </source>
</evidence>
<dbReference type="AlphaFoldDB" id="A0A0W0T852"/>
<dbReference type="InterPro" id="IPR013785">
    <property type="entry name" value="Aldolase_TIM"/>
</dbReference>
<dbReference type="Pfam" id="PF04095">
    <property type="entry name" value="NAPRTase"/>
    <property type="match status" value="1"/>
</dbReference>
<feature type="domain" description="Nicotinate/nicotinamide phosphoribosyltransferase" evidence="10">
    <location>
        <begin position="151"/>
        <end position="348"/>
    </location>
</feature>
<dbReference type="EC" id="6.3.4.21" evidence="3 9"/>
<dbReference type="SUPFAM" id="SSF51690">
    <property type="entry name" value="Nicotinate/Quinolinate PRTase C-terminal domain-like"/>
    <property type="match status" value="1"/>
</dbReference>
<dbReference type="InterPro" id="IPR006405">
    <property type="entry name" value="Nic_PRibTrfase_pncB"/>
</dbReference>